<dbReference type="Proteomes" id="UP001302072">
    <property type="component" value="Chromosome"/>
</dbReference>
<protein>
    <submittedName>
        <fullName evidence="1">Uncharacterized protein</fullName>
    </submittedName>
</protein>
<dbReference type="RefSeq" id="WP_311190108.1">
    <property type="nucleotide sequence ID" value="NZ_CP115541.1"/>
</dbReference>
<name>A0ABY9YIU7_9GAMM</name>
<keyword evidence="2" id="KW-1185">Reference proteome</keyword>
<evidence type="ECO:0000313" key="2">
    <source>
        <dbReference type="Proteomes" id="UP001302072"/>
    </source>
</evidence>
<accession>A0ABY9YIU7</accession>
<gene>
    <name evidence="1" type="ORF">PDM29_10385</name>
</gene>
<dbReference type="EMBL" id="CP115541">
    <property type="protein sequence ID" value="WNH50807.1"/>
    <property type="molecule type" value="Genomic_DNA"/>
</dbReference>
<reference evidence="1 2" key="1">
    <citation type="submission" date="2022-12" db="EMBL/GenBank/DDBJ databases">
        <title>Two new species, Stenotrophomonas aracearum and Stenotrophomonas oahuensis, isolated from Anthurium (Araceae family) in Hawaii.</title>
        <authorList>
            <person name="Chunag S.C."/>
            <person name="Dobhal S."/>
            <person name="Alvarez A."/>
            <person name="Arif M."/>
        </authorList>
    </citation>
    <scope>NUCLEOTIDE SEQUENCE [LARGE SCALE GENOMIC DNA]</scope>
    <source>
        <strain evidence="1 2">A5586</strain>
    </source>
</reference>
<proteinExistence type="predicted"/>
<sequence>MHVNHLDPYNRALATSTLHWNIPRSLVVGGLHYVQDGITGLMVPWLDMRGMWMQRAEFDEGRRVYLGVNPGNILLSTDKDAVRTMARLRRWR</sequence>
<evidence type="ECO:0000313" key="1">
    <source>
        <dbReference type="EMBL" id="WNH50807.1"/>
    </source>
</evidence>
<organism evidence="1 2">
    <name type="scientific">Stenotrophomonas oahuensis</name>
    <dbReference type="NCBI Taxonomy" id="3003271"/>
    <lineage>
        <taxon>Bacteria</taxon>
        <taxon>Pseudomonadati</taxon>
        <taxon>Pseudomonadota</taxon>
        <taxon>Gammaproteobacteria</taxon>
        <taxon>Lysobacterales</taxon>
        <taxon>Lysobacteraceae</taxon>
        <taxon>Stenotrophomonas</taxon>
    </lineage>
</organism>